<dbReference type="InterPro" id="IPR008880">
    <property type="entry name" value="Trigger_fac_C"/>
</dbReference>
<evidence type="ECO:0000256" key="1">
    <source>
        <dbReference type="ARBA" id="ARBA00023110"/>
    </source>
</evidence>
<gene>
    <name evidence="5" type="ORF">A2400_02670</name>
</gene>
<dbReference type="GO" id="GO:0015031">
    <property type="term" value="P:protein transport"/>
    <property type="evidence" value="ECO:0007669"/>
    <property type="project" value="InterPro"/>
</dbReference>
<organism evidence="5 6">
    <name type="scientific">candidate division WS6 bacterium RIFOXYB1_FULL_33_14</name>
    <dbReference type="NCBI Taxonomy" id="1817896"/>
    <lineage>
        <taxon>Bacteria</taxon>
        <taxon>Candidatus Dojkabacteria</taxon>
    </lineage>
</organism>
<protein>
    <submittedName>
        <fullName evidence="5">Uncharacterized protein</fullName>
    </submittedName>
</protein>
<accession>A0A1F4UFQ5</accession>
<dbReference type="InterPro" id="IPR036611">
    <property type="entry name" value="Trigger_fac_ribosome-bd_sf"/>
</dbReference>
<dbReference type="AlphaFoldDB" id="A0A1F4UFQ5"/>
<dbReference type="Proteomes" id="UP000177434">
    <property type="component" value="Unassembled WGS sequence"/>
</dbReference>
<reference evidence="5 6" key="1">
    <citation type="journal article" date="2016" name="Nat. Commun.">
        <title>Thousands of microbial genomes shed light on interconnected biogeochemical processes in an aquifer system.</title>
        <authorList>
            <person name="Anantharaman K."/>
            <person name="Brown C.T."/>
            <person name="Hug L.A."/>
            <person name="Sharon I."/>
            <person name="Castelle C.J."/>
            <person name="Probst A.J."/>
            <person name="Thomas B.C."/>
            <person name="Singh A."/>
            <person name="Wilkins M.J."/>
            <person name="Karaoz U."/>
            <person name="Brodie E.L."/>
            <person name="Williams K.H."/>
            <person name="Hubbard S.S."/>
            <person name="Banfield J.F."/>
        </authorList>
    </citation>
    <scope>NUCLEOTIDE SEQUENCE [LARGE SCALE GENOMIC DNA]</scope>
</reference>
<evidence type="ECO:0000313" key="5">
    <source>
        <dbReference type="EMBL" id="OGC43762.1"/>
    </source>
</evidence>
<dbReference type="GO" id="GO:0003755">
    <property type="term" value="F:peptidyl-prolyl cis-trans isomerase activity"/>
    <property type="evidence" value="ECO:0007669"/>
    <property type="project" value="UniProtKB-KW"/>
</dbReference>
<dbReference type="SUPFAM" id="SSF102735">
    <property type="entry name" value="Trigger factor ribosome-binding domain"/>
    <property type="match status" value="1"/>
</dbReference>
<feature type="domain" description="Trigger factor C-terminal" evidence="4">
    <location>
        <begin position="177"/>
        <end position="331"/>
    </location>
</feature>
<dbReference type="InterPro" id="IPR037041">
    <property type="entry name" value="Trigger_fac_C_sf"/>
</dbReference>
<keyword evidence="1" id="KW-0697">Rotamase</keyword>
<dbReference type="SUPFAM" id="SSF109998">
    <property type="entry name" value="Triger factor/SurA peptide-binding domain-like"/>
    <property type="match status" value="1"/>
</dbReference>
<dbReference type="Pfam" id="PF05697">
    <property type="entry name" value="Trigger_N"/>
    <property type="match status" value="1"/>
</dbReference>
<feature type="domain" description="Trigger factor ribosome-binding bacterial" evidence="3">
    <location>
        <begin position="6"/>
        <end position="147"/>
    </location>
</feature>
<sequence>MDDMYTKKDINDFTTEFSITIPYKSFKQSYDLLLKDYSKDLDIKGFRKGKVPTNMVSDQVREMVKFETFEKLAPMYINTAISKEKIVPIAPPEYKEIPKILEDIDITFMLTVTSMPKFKLGDMKKVKVKKEKVNVEEKEIDAVIEDLKGSQKTKEKEINDKWATEIGKLLGDEKIDTVEKLKEKIKESLQIQKEHTQLHQLQDQALKIGIELSKIDIPQPAIDFEARERERYFNEDMKSKSIKIEDFLKANNITIEKMRELWLLDAKEAIQADVFLNLYADTKDVKVTDEELNKKIEVVKKNQPDADPSIFSNDEWKEYVRGVERKEKAFRVFIEEVLGKDSLDSHN</sequence>
<dbReference type="Pfam" id="PF05698">
    <property type="entry name" value="Trigger_C"/>
    <property type="match status" value="1"/>
</dbReference>
<dbReference type="Gene3D" id="1.10.3120.10">
    <property type="entry name" value="Trigger factor, C-terminal domain"/>
    <property type="match status" value="1"/>
</dbReference>
<evidence type="ECO:0000313" key="6">
    <source>
        <dbReference type="Proteomes" id="UP000177434"/>
    </source>
</evidence>
<comment type="caution">
    <text evidence="5">The sequence shown here is derived from an EMBL/GenBank/DDBJ whole genome shotgun (WGS) entry which is preliminary data.</text>
</comment>
<dbReference type="Gene3D" id="3.30.70.1050">
    <property type="entry name" value="Trigger factor ribosome-binding domain"/>
    <property type="match status" value="1"/>
</dbReference>
<evidence type="ECO:0000259" key="3">
    <source>
        <dbReference type="Pfam" id="PF05697"/>
    </source>
</evidence>
<dbReference type="InterPro" id="IPR008881">
    <property type="entry name" value="Trigger_fac_ribosome-bd_bac"/>
</dbReference>
<proteinExistence type="predicted"/>
<evidence type="ECO:0000256" key="2">
    <source>
        <dbReference type="ARBA" id="ARBA00023235"/>
    </source>
</evidence>
<evidence type="ECO:0000259" key="4">
    <source>
        <dbReference type="Pfam" id="PF05698"/>
    </source>
</evidence>
<name>A0A1F4UFQ5_9BACT</name>
<dbReference type="InterPro" id="IPR027304">
    <property type="entry name" value="Trigger_fact/SurA_dom_sf"/>
</dbReference>
<keyword evidence="2" id="KW-0413">Isomerase</keyword>
<dbReference type="EMBL" id="MEUN01000109">
    <property type="protein sequence ID" value="OGC43762.1"/>
    <property type="molecule type" value="Genomic_DNA"/>
</dbReference>
<dbReference type="GO" id="GO:0006457">
    <property type="term" value="P:protein folding"/>
    <property type="evidence" value="ECO:0007669"/>
    <property type="project" value="InterPro"/>
</dbReference>